<proteinExistence type="predicted"/>
<dbReference type="Pfam" id="PF19934">
    <property type="entry name" value="DUF6397"/>
    <property type="match status" value="1"/>
</dbReference>
<sequence length="411" mass="43988">MTARARETRTTVRATVSLGSAARELRCPRRDLELAVQLGVMRSVGLGELAPWGRPAVSRDQRAPAVPGASWQRRVIRSEVERLAADSCALRALRGRLRLVGTAQAAELLGIGPGRFTRLARAGCVSPARFYVNRYRAVVWLYLAAELAEFAAGEPELRATRVPERLRAMMRTEADWRGRNWRARRVGQLLAHSSDPWSRAAVSAAVLSTDALAEVVPDPTERACLRELDPPLSPVRALAPAVCAVVDGVVTAYDREEVIWHQIGLATALEDARPTPPAAPPACGEAAVLAPASERRALSAARPAPASMRASVDRRSDVRRAAPPRRATPAGPAPARPGTAWEFLACAAAARRARDAESPRRVTAPAARAAVGARERTPGPRGPVAPRRRPRGVDLSSRRPTGGAGGRVPPA</sequence>
<dbReference type="RefSeq" id="WP_176160076.1">
    <property type="nucleotide sequence ID" value="NZ_CP054929.1"/>
</dbReference>
<dbReference type="EMBL" id="CP054929">
    <property type="protein sequence ID" value="QKW48379.1"/>
    <property type="molecule type" value="Genomic_DNA"/>
</dbReference>
<reference evidence="2 3" key="1">
    <citation type="submission" date="2020-06" db="EMBL/GenBank/DDBJ databases">
        <title>Genome mining for natural products.</title>
        <authorList>
            <person name="Zhang B."/>
            <person name="Shi J."/>
            <person name="Ge H."/>
        </authorList>
    </citation>
    <scope>NUCLEOTIDE SEQUENCE [LARGE SCALE GENOMIC DNA]</scope>
    <source>
        <strain evidence="2 3">NA00687</strain>
    </source>
</reference>
<keyword evidence="3" id="KW-1185">Reference proteome</keyword>
<protein>
    <submittedName>
        <fullName evidence="2">Uncharacterized protein</fullName>
    </submittedName>
</protein>
<name>A0A7H8N1Y9_9ACTN</name>
<dbReference type="InterPro" id="IPR045652">
    <property type="entry name" value="DUF6397"/>
</dbReference>
<dbReference type="Proteomes" id="UP000509303">
    <property type="component" value="Chromosome"/>
</dbReference>
<evidence type="ECO:0000313" key="2">
    <source>
        <dbReference type="EMBL" id="QKW48379.1"/>
    </source>
</evidence>
<feature type="region of interest" description="Disordered" evidence="1">
    <location>
        <begin position="298"/>
        <end position="338"/>
    </location>
</feature>
<feature type="compositionally biased region" description="Basic and acidic residues" evidence="1">
    <location>
        <begin position="311"/>
        <end position="320"/>
    </location>
</feature>
<evidence type="ECO:0000256" key="1">
    <source>
        <dbReference type="SAM" id="MobiDB-lite"/>
    </source>
</evidence>
<feature type="region of interest" description="Disordered" evidence="1">
    <location>
        <begin position="352"/>
        <end position="411"/>
    </location>
</feature>
<accession>A0A7H8N1Y9</accession>
<gene>
    <name evidence="2" type="ORF">HUT08_01135</name>
</gene>
<organism evidence="2 3">
    <name type="scientific">Streptomyces buecherae</name>
    <dbReference type="NCBI Taxonomy" id="2763006"/>
    <lineage>
        <taxon>Bacteria</taxon>
        <taxon>Bacillati</taxon>
        <taxon>Actinomycetota</taxon>
        <taxon>Actinomycetes</taxon>
        <taxon>Kitasatosporales</taxon>
        <taxon>Streptomycetaceae</taxon>
        <taxon>Streptomyces</taxon>
    </lineage>
</organism>
<feature type="compositionally biased region" description="Low complexity" evidence="1">
    <location>
        <begin position="361"/>
        <end position="372"/>
    </location>
</feature>
<feature type="compositionally biased region" description="Low complexity" evidence="1">
    <location>
        <begin position="298"/>
        <end position="310"/>
    </location>
</feature>
<feature type="compositionally biased region" description="Gly residues" evidence="1">
    <location>
        <begin position="402"/>
        <end position="411"/>
    </location>
</feature>
<evidence type="ECO:0000313" key="3">
    <source>
        <dbReference type="Proteomes" id="UP000509303"/>
    </source>
</evidence>
<dbReference type="AlphaFoldDB" id="A0A7H8N1Y9"/>